<sequence length="186" mass="20502">MFYQNPIPDSPMLEGIILSSYVKRCGRVGLGGGVCNPRRGNSRPSGRHLEEATRSFRGASQPRFCSGKAGEERDVRSRKGIELEASEEHLSQGSALGRLVRREISDRGRVSAGASQPRLCFGKAGEERDVRPRKGIELEASEEHLSHGSALERLVRREMFDRGRVSIGFAPERKVKIAVGKRGVGY</sequence>
<accession>A0AAV7ELT6</accession>
<keyword evidence="3" id="KW-1185">Reference proteome</keyword>
<proteinExistence type="predicted"/>
<evidence type="ECO:0000313" key="3">
    <source>
        <dbReference type="Proteomes" id="UP000825729"/>
    </source>
</evidence>
<evidence type="ECO:0000313" key="2">
    <source>
        <dbReference type="EMBL" id="KAG9449790.1"/>
    </source>
</evidence>
<gene>
    <name evidence="2" type="ORF">H6P81_009755</name>
</gene>
<dbReference type="AlphaFoldDB" id="A0AAV7ELT6"/>
<dbReference type="EMBL" id="JAINDJ010000004">
    <property type="protein sequence ID" value="KAG9449790.1"/>
    <property type="molecule type" value="Genomic_DNA"/>
</dbReference>
<name>A0AAV7ELT6_ARIFI</name>
<protein>
    <submittedName>
        <fullName evidence="2">Uncharacterized protein</fullName>
    </submittedName>
</protein>
<dbReference type="Proteomes" id="UP000825729">
    <property type="component" value="Unassembled WGS sequence"/>
</dbReference>
<evidence type="ECO:0000256" key="1">
    <source>
        <dbReference type="SAM" id="MobiDB-lite"/>
    </source>
</evidence>
<reference evidence="2 3" key="1">
    <citation type="submission" date="2021-07" db="EMBL/GenBank/DDBJ databases">
        <title>The Aristolochia fimbriata genome: insights into angiosperm evolution, floral development and chemical biosynthesis.</title>
        <authorList>
            <person name="Jiao Y."/>
        </authorList>
    </citation>
    <scope>NUCLEOTIDE SEQUENCE [LARGE SCALE GENOMIC DNA]</scope>
    <source>
        <strain evidence="2">IBCAS-2021</strain>
        <tissue evidence="2">Leaf</tissue>
    </source>
</reference>
<feature type="region of interest" description="Disordered" evidence="1">
    <location>
        <begin position="35"/>
        <end position="71"/>
    </location>
</feature>
<organism evidence="2 3">
    <name type="scientific">Aristolochia fimbriata</name>
    <name type="common">White veined hardy Dutchman's pipe vine</name>
    <dbReference type="NCBI Taxonomy" id="158543"/>
    <lineage>
        <taxon>Eukaryota</taxon>
        <taxon>Viridiplantae</taxon>
        <taxon>Streptophyta</taxon>
        <taxon>Embryophyta</taxon>
        <taxon>Tracheophyta</taxon>
        <taxon>Spermatophyta</taxon>
        <taxon>Magnoliopsida</taxon>
        <taxon>Magnoliidae</taxon>
        <taxon>Piperales</taxon>
        <taxon>Aristolochiaceae</taxon>
        <taxon>Aristolochia</taxon>
    </lineage>
</organism>
<comment type="caution">
    <text evidence="2">The sequence shown here is derived from an EMBL/GenBank/DDBJ whole genome shotgun (WGS) entry which is preliminary data.</text>
</comment>